<evidence type="ECO:0000259" key="9">
    <source>
        <dbReference type="SMART" id="SM01311"/>
    </source>
</evidence>
<evidence type="ECO:0000313" key="10">
    <source>
        <dbReference type="EMBL" id="VDO36789.1"/>
    </source>
</evidence>
<dbReference type="InterPro" id="IPR046950">
    <property type="entry name" value="DNA-dir_Rpol_C_phage-type"/>
</dbReference>
<dbReference type="GO" id="GO:0034245">
    <property type="term" value="C:mitochondrial DNA-directed RNA polymerase complex"/>
    <property type="evidence" value="ECO:0007669"/>
    <property type="project" value="TreeGrafter"/>
</dbReference>
<sequence>WLYCNKVLFKETYIRKFPTQIATERAPWLYVENYTGSAKKEPGMSAERLIESWDWLSKIRSTIEKLLDDRPQNPCKNNLPSFIAKMVMESLKAVCSQGQNLVPIGVFEYDLVTPITRSVQAKFIQKLGIDETKMWSSVFNDYVELFDDDEVARLHTHREWWIKCCRRIPFEDLHTESRQQIAHFLTQVVIEACKFPALDKKGTAKMLDAFSLRNVAIEEESRVFEGGRVSLSKMLGINSKLLALLDEHPFDSIVFPTHQLPMTHPFLDVKNHVPPRPWCDGGLGGPEYTRRTLILRNLQEYRQIDINFQMRKRLRSRAQARPVFDALNQLGSTPWRINEPMLEVLCQVFEMSSDSRVGCSPLAIPSEHVFIQEFFGEEIRDAPIDKPKYAEYSKRKAEAIKLRNELNSLWCWMKYRIVLARHFRGQTLFFPHNMDFRGRVYPISPYLSHMGDDVNRCILKFAKGRPLGSRGFLWLKLHCINLTGKMKRDSIKDRLIAADQQLDDMVDSANHPLDGKGWWLESEEPWQTLAACMEIRDQPTIVYVFIILFFSHLAVHQDGSCNGLQHYAALGRDEQGGLEVNLLKSETPNDVYSSLSRRELKMKKLSALQIKRQLKALDIDNEETGKFAQYLTHKTFASLHDAFTCSMKLKDWFRDCAKGVSDLLQTMEWVTPLGNLFTVPCIDRNEGVTFAAVHDCFWTHASTVDEMGELCREQFIRLHSEPIVQQCSDWFHSHYLKGPHIELMSPEDLAYFRKLFTCQVKPGDLDINQVKDSVYFFS</sequence>
<dbReference type="EC" id="2.7.7.6" evidence="2"/>
<evidence type="ECO:0000313" key="11">
    <source>
        <dbReference type="Proteomes" id="UP000268014"/>
    </source>
</evidence>
<dbReference type="OrthoDB" id="276422at2759"/>
<proteinExistence type="inferred from homology"/>
<dbReference type="PANTHER" id="PTHR10102">
    <property type="entry name" value="DNA-DIRECTED RNA POLYMERASE, MITOCHONDRIAL"/>
    <property type="match status" value="1"/>
</dbReference>
<organism evidence="12">
    <name type="scientific">Haemonchus placei</name>
    <name type="common">Barber's pole worm</name>
    <dbReference type="NCBI Taxonomy" id="6290"/>
    <lineage>
        <taxon>Eukaryota</taxon>
        <taxon>Metazoa</taxon>
        <taxon>Ecdysozoa</taxon>
        <taxon>Nematoda</taxon>
        <taxon>Chromadorea</taxon>
        <taxon>Rhabditida</taxon>
        <taxon>Rhabditina</taxon>
        <taxon>Rhabditomorpha</taxon>
        <taxon>Strongyloidea</taxon>
        <taxon>Trichostrongylidae</taxon>
        <taxon>Haemonchus</taxon>
    </lineage>
</organism>
<accession>A0A0N4WEU1</accession>
<keyword evidence="4" id="KW-0808">Transferase</keyword>
<evidence type="ECO:0000256" key="1">
    <source>
        <dbReference type="ARBA" id="ARBA00009493"/>
    </source>
</evidence>
<dbReference type="SMART" id="SM01311">
    <property type="entry name" value="RPOL_N"/>
    <property type="match status" value="1"/>
</dbReference>
<evidence type="ECO:0000256" key="2">
    <source>
        <dbReference type="ARBA" id="ARBA00012418"/>
    </source>
</evidence>
<dbReference type="GO" id="GO:0003899">
    <property type="term" value="F:DNA-directed RNA polymerase activity"/>
    <property type="evidence" value="ECO:0007669"/>
    <property type="project" value="UniProtKB-EC"/>
</dbReference>
<dbReference type="EMBL" id="UZAF01017008">
    <property type="protein sequence ID" value="VDO36789.1"/>
    <property type="molecule type" value="Genomic_DNA"/>
</dbReference>
<dbReference type="Gene3D" id="1.10.287.280">
    <property type="match status" value="1"/>
</dbReference>
<evidence type="ECO:0000256" key="7">
    <source>
        <dbReference type="ARBA" id="ARBA00023163"/>
    </source>
</evidence>
<evidence type="ECO:0000256" key="3">
    <source>
        <dbReference type="ARBA" id="ARBA00022478"/>
    </source>
</evidence>
<name>A0A0N4WEU1_HAEPC</name>
<dbReference type="InterPro" id="IPR002092">
    <property type="entry name" value="DNA-dir_Rpol_phage-type"/>
</dbReference>
<keyword evidence="3" id="KW-0240">DNA-directed RNA polymerase</keyword>
<dbReference type="GO" id="GO:0001018">
    <property type="term" value="F:mitochondrial promoter sequence-specific DNA binding"/>
    <property type="evidence" value="ECO:0007669"/>
    <property type="project" value="TreeGrafter"/>
</dbReference>
<dbReference type="STRING" id="6290.A0A0N4WEU1"/>
<dbReference type="InterPro" id="IPR029262">
    <property type="entry name" value="RPOL_N"/>
</dbReference>
<evidence type="ECO:0000256" key="5">
    <source>
        <dbReference type="ARBA" id="ARBA00022695"/>
    </source>
</evidence>
<evidence type="ECO:0000256" key="8">
    <source>
        <dbReference type="ARBA" id="ARBA00048552"/>
    </source>
</evidence>
<dbReference type="InterPro" id="IPR043502">
    <property type="entry name" value="DNA/RNA_pol_sf"/>
</dbReference>
<dbReference type="PANTHER" id="PTHR10102:SF0">
    <property type="entry name" value="DNA-DIRECTED RNA POLYMERASE, MITOCHONDRIAL"/>
    <property type="match status" value="1"/>
</dbReference>
<keyword evidence="6" id="KW-0809">Transit peptide</keyword>
<dbReference type="WBParaSite" id="HPLM_0000918101-mRNA-1">
    <property type="protein sequence ID" value="HPLM_0000918101-mRNA-1"/>
    <property type="gene ID" value="HPLM_0000918101"/>
</dbReference>
<dbReference type="Proteomes" id="UP000268014">
    <property type="component" value="Unassembled WGS sequence"/>
</dbReference>
<dbReference type="AlphaFoldDB" id="A0A0N4WEU1"/>
<feature type="domain" description="DNA-directed RNA polymerase N-terminal" evidence="9">
    <location>
        <begin position="18"/>
        <end position="332"/>
    </location>
</feature>
<dbReference type="Pfam" id="PF00940">
    <property type="entry name" value="RNA_pol"/>
    <property type="match status" value="3"/>
</dbReference>
<protein>
    <recommendedName>
        <fullName evidence="2">DNA-directed RNA polymerase</fullName>
        <ecNumber evidence="2">2.7.7.6</ecNumber>
    </recommendedName>
</protein>
<dbReference type="Gene3D" id="3.30.70.370">
    <property type="match status" value="1"/>
</dbReference>
<gene>
    <name evidence="10" type="ORF">HPLM_LOCUS9173</name>
</gene>
<reference evidence="10 11" key="2">
    <citation type="submission" date="2018-11" db="EMBL/GenBank/DDBJ databases">
        <authorList>
            <consortium name="Pathogen Informatics"/>
        </authorList>
    </citation>
    <scope>NUCLEOTIDE SEQUENCE [LARGE SCALE GENOMIC DNA]</scope>
    <source>
        <strain evidence="10 11">MHpl1</strain>
    </source>
</reference>
<comment type="similarity">
    <text evidence="1">Belongs to the phage and mitochondrial RNA polymerase family.</text>
</comment>
<comment type="catalytic activity">
    <reaction evidence="8">
        <text>RNA(n) + a ribonucleoside 5'-triphosphate = RNA(n+1) + diphosphate</text>
        <dbReference type="Rhea" id="RHEA:21248"/>
        <dbReference type="Rhea" id="RHEA-COMP:14527"/>
        <dbReference type="Rhea" id="RHEA-COMP:17342"/>
        <dbReference type="ChEBI" id="CHEBI:33019"/>
        <dbReference type="ChEBI" id="CHEBI:61557"/>
        <dbReference type="ChEBI" id="CHEBI:140395"/>
        <dbReference type="EC" id="2.7.7.6"/>
    </reaction>
</comment>
<keyword evidence="7" id="KW-0804">Transcription</keyword>
<keyword evidence="5" id="KW-0548">Nucleotidyltransferase</keyword>
<dbReference type="SUPFAM" id="SSF56672">
    <property type="entry name" value="DNA/RNA polymerases"/>
    <property type="match status" value="1"/>
</dbReference>
<evidence type="ECO:0000256" key="4">
    <source>
        <dbReference type="ARBA" id="ARBA00022679"/>
    </source>
</evidence>
<evidence type="ECO:0000256" key="6">
    <source>
        <dbReference type="ARBA" id="ARBA00022946"/>
    </source>
</evidence>
<keyword evidence="11" id="KW-1185">Reference proteome</keyword>
<dbReference type="GO" id="GO:0006390">
    <property type="term" value="P:mitochondrial transcription"/>
    <property type="evidence" value="ECO:0007669"/>
    <property type="project" value="TreeGrafter"/>
</dbReference>
<reference evidence="12" key="1">
    <citation type="submission" date="2017-02" db="UniProtKB">
        <authorList>
            <consortium name="WormBaseParasite"/>
        </authorList>
    </citation>
    <scope>IDENTIFICATION</scope>
</reference>
<evidence type="ECO:0000313" key="12">
    <source>
        <dbReference type="WBParaSite" id="HPLM_0000918101-mRNA-1"/>
    </source>
</evidence>
<dbReference type="FunFam" id="1.10.287.280:FF:000001">
    <property type="entry name" value="DNA-directed RNA polymerase"/>
    <property type="match status" value="1"/>
</dbReference>